<protein>
    <submittedName>
        <fullName evidence="1">Uncharacterized protein</fullName>
    </submittedName>
</protein>
<dbReference type="AlphaFoldDB" id="A0A4Z1IH83"/>
<sequence>MSWKQHVYYGRDMVVCEMWCCGAVECAMERNDLCEEDGCGRLEKRRAVGMNDSAIGSDRYSTADVVQTDSKI</sequence>
<gene>
    <name evidence="1" type="ORF">BCON_0082g00260</name>
</gene>
<evidence type="ECO:0000313" key="1">
    <source>
        <dbReference type="EMBL" id="TGO56113.1"/>
    </source>
</evidence>
<name>A0A4Z1IH83_9HELO</name>
<comment type="caution">
    <text evidence="1">The sequence shown here is derived from an EMBL/GenBank/DDBJ whole genome shotgun (WGS) entry which is preliminary data.</text>
</comment>
<keyword evidence="2" id="KW-1185">Reference proteome</keyword>
<dbReference type="Proteomes" id="UP000297527">
    <property type="component" value="Unassembled WGS sequence"/>
</dbReference>
<proteinExistence type="predicted"/>
<reference evidence="1 2" key="1">
    <citation type="submission" date="2017-12" db="EMBL/GenBank/DDBJ databases">
        <title>Comparative genomics of Botrytis spp.</title>
        <authorList>
            <person name="Valero-Jimenez C.A."/>
            <person name="Tapia P."/>
            <person name="Veloso J."/>
            <person name="Silva-Moreno E."/>
            <person name="Staats M."/>
            <person name="Valdes J.H."/>
            <person name="Van Kan J.A.L."/>
        </authorList>
    </citation>
    <scope>NUCLEOTIDE SEQUENCE [LARGE SCALE GENOMIC DNA]</scope>
    <source>
        <strain evidence="1 2">MUCL11595</strain>
    </source>
</reference>
<accession>A0A4Z1IH83</accession>
<organism evidence="1 2">
    <name type="scientific">Botryotinia convoluta</name>
    <dbReference type="NCBI Taxonomy" id="54673"/>
    <lineage>
        <taxon>Eukaryota</taxon>
        <taxon>Fungi</taxon>
        <taxon>Dikarya</taxon>
        <taxon>Ascomycota</taxon>
        <taxon>Pezizomycotina</taxon>
        <taxon>Leotiomycetes</taxon>
        <taxon>Helotiales</taxon>
        <taxon>Sclerotiniaceae</taxon>
        <taxon>Botryotinia</taxon>
    </lineage>
</organism>
<evidence type="ECO:0000313" key="2">
    <source>
        <dbReference type="Proteomes" id="UP000297527"/>
    </source>
</evidence>
<dbReference type="EMBL" id="PQXN01000082">
    <property type="protein sequence ID" value="TGO56113.1"/>
    <property type="molecule type" value="Genomic_DNA"/>
</dbReference>